<dbReference type="Pfam" id="PF20684">
    <property type="entry name" value="Fung_rhodopsin"/>
    <property type="match status" value="1"/>
</dbReference>
<protein>
    <recommendedName>
        <fullName evidence="8">Rhodopsin domain-containing protein</fullName>
    </recommendedName>
</protein>
<feature type="transmembrane region" description="Helical" evidence="7">
    <location>
        <begin position="52"/>
        <end position="77"/>
    </location>
</feature>
<evidence type="ECO:0000256" key="1">
    <source>
        <dbReference type="ARBA" id="ARBA00004141"/>
    </source>
</evidence>
<keyword evidence="4 7" id="KW-0472">Membrane</keyword>
<evidence type="ECO:0000313" key="9">
    <source>
        <dbReference type="EMBL" id="KAL2279883.1"/>
    </source>
</evidence>
<comment type="caution">
    <text evidence="9">The sequence shown here is derived from an EMBL/GenBank/DDBJ whole genome shotgun (WGS) entry which is preliminary data.</text>
</comment>
<feature type="region of interest" description="Disordered" evidence="6">
    <location>
        <begin position="281"/>
        <end position="314"/>
    </location>
</feature>
<dbReference type="PANTHER" id="PTHR33048">
    <property type="entry name" value="PTH11-LIKE INTEGRAL MEMBRANE PROTEIN (AFU_ORTHOLOGUE AFUA_5G11245)"/>
    <property type="match status" value="1"/>
</dbReference>
<dbReference type="InterPro" id="IPR052337">
    <property type="entry name" value="SAT4-like"/>
</dbReference>
<accession>A0ABR4EBX4</accession>
<dbReference type="InterPro" id="IPR049326">
    <property type="entry name" value="Rhodopsin_dom_fungi"/>
</dbReference>
<feature type="transmembrane region" description="Helical" evidence="7">
    <location>
        <begin position="208"/>
        <end position="228"/>
    </location>
</feature>
<proteinExistence type="inferred from homology"/>
<keyword evidence="3 7" id="KW-1133">Transmembrane helix</keyword>
<feature type="transmembrane region" description="Helical" evidence="7">
    <location>
        <begin position="174"/>
        <end position="196"/>
    </location>
</feature>
<dbReference type="PANTHER" id="PTHR33048:SF47">
    <property type="entry name" value="INTEGRAL MEMBRANE PROTEIN-RELATED"/>
    <property type="match status" value="1"/>
</dbReference>
<evidence type="ECO:0000259" key="8">
    <source>
        <dbReference type="Pfam" id="PF20684"/>
    </source>
</evidence>
<feature type="transmembrane region" description="Helical" evidence="7">
    <location>
        <begin position="131"/>
        <end position="154"/>
    </location>
</feature>
<feature type="transmembrane region" description="Helical" evidence="7">
    <location>
        <begin position="248"/>
        <end position="271"/>
    </location>
</feature>
<organism evidence="9 10">
    <name type="scientific">Diaporthe vaccinii</name>
    <dbReference type="NCBI Taxonomy" id="105482"/>
    <lineage>
        <taxon>Eukaryota</taxon>
        <taxon>Fungi</taxon>
        <taxon>Dikarya</taxon>
        <taxon>Ascomycota</taxon>
        <taxon>Pezizomycotina</taxon>
        <taxon>Sordariomycetes</taxon>
        <taxon>Sordariomycetidae</taxon>
        <taxon>Diaporthales</taxon>
        <taxon>Diaporthaceae</taxon>
        <taxon>Diaporthe</taxon>
        <taxon>Diaporthe eres species complex</taxon>
    </lineage>
</organism>
<evidence type="ECO:0000313" key="10">
    <source>
        <dbReference type="Proteomes" id="UP001600888"/>
    </source>
</evidence>
<feature type="domain" description="Rhodopsin" evidence="8">
    <location>
        <begin position="37"/>
        <end position="273"/>
    </location>
</feature>
<gene>
    <name evidence="9" type="ORF">FJTKL_13047</name>
</gene>
<feature type="transmembrane region" description="Helical" evidence="7">
    <location>
        <begin position="97"/>
        <end position="119"/>
    </location>
</feature>
<comment type="similarity">
    <text evidence="5">Belongs to the SAT4 family.</text>
</comment>
<feature type="transmembrane region" description="Helical" evidence="7">
    <location>
        <begin position="18"/>
        <end position="40"/>
    </location>
</feature>
<evidence type="ECO:0000256" key="4">
    <source>
        <dbReference type="ARBA" id="ARBA00023136"/>
    </source>
</evidence>
<dbReference type="EMBL" id="JBAWTH010000071">
    <property type="protein sequence ID" value="KAL2279883.1"/>
    <property type="molecule type" value="Genomic_DNA"/>
</dbReference>
<keyword evidence="10" id="KW-1185">Reference proteome</keyword>
<keyword evidence="2 7" id="KW-0812">Transmembrane</keyword>
<name>A0ABR4EBX4_9PEZI</name>
<comment type="subcellular location">
    <subcellularLocation>
        <location evidence="1">Membrane</location>
        <topology evidence="1">Multi-pass membrane protein</topology>
    </subcellularLocation>
</comment>
<evidence type="ECO:0000256" key="6">
    <source>
        <dbReference type="SAM" id="MobiDB-lite"/>
    </source>
</evidence>
<dbReference type="Proteomes" id="UP001600888">
    <property type="component" value="Unassembled WGS sequence"/>
</dbReference>
<sequence>MSTENNGVYDLSESRQGNIIACAVLTWLISALVVASRMYLRGSLMKLLGPEDWVILAALFFSLAQSIGFTVMAGFGLGRHFVAIPPQNFLPMLEASWFTILFYTCSLSLSKFSVLLLYLRTLTFDWTRKVLLGFMFVVILTGTINLILDFTACIPLNAFWDGSVHATYCHSNEVYYGLTGVQIGTDFLIFLLPLPVVWSIKAPKDQKIVLSIMFSFGFFICIVSIIRIVLLATIQNGVDYSYTGVETIYWSLLEINTAIVCASIMTLKPLFNRIFAQSTRQTTGTPDEAAPGHQHHHIPLPTIGSRPSRKGLPPIQTRQSWLTAQLAKLDKSLQTVSETRVAGNDEEANLRRPETVTGGSRSDTELPPWPPGRAPAGRDRLSHNSSIITPVEQRADEGPLSAWMHVRNTALLHCESVYQST</sequence>
<evidence type="ECO:0000256" key="3">
    <source>
        <dbReference type="ARBA" id="ARBA00022989"/>
    </source>
</evidence>
<feature type="region of interest" description="Disordered" evidence="6">
    <location>
        <begin position="337"/>
        <end position="381"/>
    </location>
</feature>
<evidence type="ECO:0000256" key="2">
    <source>
        <dbReference type="ARBA" id="ARBA00022692"/>
    </source>
</evidence>
<evidence type="ECO:0000256" key="7">
    <source>
        <dbReference type="SAM" id="Phobius"/>
    </source>
</evidence>
<evidence type="ECO:0000256" key="5">
    <source>
        <dbReference type="ARBA" id="ARBA00038359"/>
    </source>
</evidence>
<reference evidence="9 10" key="1">
    <citation type="submission" date="2024-03" db="EMBL/GenBank/DDBJ databases">
        <title>A high-quality draft genome sequence of Diaporthe vaccinii, a causative agent of upright dieback and viscid rot disease in cranberry plants.</title>
        <authorList>
            <person name="Sarrasin M."/>
            <person name="Lang B.F."/>
            <person name="Burger G."/>
        </authorList>
    </citation>
    <scope>NUCLEOTIDE SEQUENCE [LARGE SCALE GENOMIC DNA]</scope>
    <source>
        <strain evidence="9 10">IS7</strain>
    </source>
</reference>